<evidence type="ECO:0000256" key="6">
    <source>
        <dbReference type="ARBA" id="ARBA00022679"/>
    </source>
</evidence>
<comment type="subcellular location">
    <subcellularLocation>
        <location evidence="2">Cell membrane</location>
    </subcellularLocation>
    <subcellularLocation>
        <location evidence="3">Secreted</location>
    </subcellularLocation>
</comment>
<evidence type="ECO:0000259" key="13">
    <source>
        <dbReference type="PROSITE" id="PS50035"/>
    </source>
</evidence>
<evidence type="ECO:0000313" key="14">
    <source>
        <dbReference type="EMBL" id="ATX67377.1"/>
    </source>
</evidence>
<dbReference type="OrthoDB" id="9762009at2"/>
<evidence type="ECO:0000256" key="5">
    <source>
        <dbReference type="ARBA" id="ARBA00022525"/>
    </source>
</evidence>
<evidence type="ECO:0000256" key="4">
    <source>
        <dbReference type="ARBA" id="ARBA00022475"/>
    </source>
</evidence>
<dbReference type="PROSITE" id="PS50035">
    <property type="entry name" value="PLD"/>
    <property type="match status" value="2"/>
</dbReference>
<dbReference type="Proteomes" id="UP000228948">
    <property type="component" value="Chromosome"/>
</dbReference>
<protein>
    <recommendedName>
        <fullName evidence="11">Cardiolipin synthase</fullName>
        <ecNumber evidence="11">2.7.8.-</ecNumber>
    </recommendedName>
</protein>
<dbReference type="PANTHER" id="PTHR21248">
    <property type="entry name" value="CARDIOLIPIN SYNTHASE"/>
    <property type="match status" value="1"/>
</dbReference>
<comment type="function">
    <text evidence="1">Could be a virulence factor.</text>
</comment>
<dbReference type="Gene3D" id="3.30.870.10">
    <property type="entry name" value="Endonuclease Chain A"/>
    <property type="match status" value="2"/>
</dbReference>
<keyword evidence="5" id="KW-0964">Secreted</keyword>
<dbReference type="GO" id="GO:0005886">
    <property type="term" value="C:plasma membrane"/>
    <property type="evidence" value="ECO:0007669"/>
    <property type="project" value="UniProtKB-SubCell"/>
</dbReference>
<evidence type="ECO:0000256" key="12">
    <source>
        <dbReference type="SAM" id="Phobius"/>
    </source>
</evidence>
<evidence type="ECO:0000256" key="2">
    <source>
        <dbReference type="ARBA" id="ARBA00004236"/>
    </source>
</evidence>
<dbReference type="InterPro" id="IPR022924">
    <property type="entry name" value="Cardiolipin_synthase"/>
</dbReference>
<dbReference type="InterPro" id="IPR025202">
    <property type="entry name" value="PLD-like_dom"/>
</dbReference>
<reference evidence="14 15" key="1">
    <citation type="submission" date="2017-11" db="EMBL/GenBank/DDBJ databases">
        <title>Revised Sequence and Annotation of the Rhodobaca barguzinensis strain alga05 Genome.</title>
        <authorList>
            <person name="Kopejtka K."/>
            <person name="Tomasch J.M."/>
            <person name="Bunk B."/>
            <person name="Koblizek M."/>
        </authorList>
    </citation>
    <scope>NUCLEOTIDE SEQUENCE [LARGE SCALE GENOMIC DNA]</scope>
    <source>
        <strain evidence="15">alga05</strain>
    </source>
</reference>
<evidence type="ECO:0000313" key="15">
    <source>
        <dbReference type="Proteomes" id="UP000228948"/>
    </source>
</evidence>
<evidence type="ECO:0000256" key="7">
    <source>
        <dbReference type="ARBA" id="ARBA00022692"/>
    </source>
</evidence>
<dbReference type="GO" id="GO:0005576">
    <property type="term" value="C:extracellular region"/>
    <property type="evidence" value="ECO:0007669"/>
    <property type="project" value="UniProtKB-SubCell"/>
</dbReference>
<keyword evidence="10 12" id="KW-0472">Membrane</keyword>
<evidence type="ECO:0000256" key="1">
    <source>
        <dbReference type="ARBA" id="ARBA00003145"/>
    </source>
</evidence>
<dbReference type="Pfam" id="PF13091">
    <property type="entry name" value="PLDc_2"/>
    <property type="match status" value="2"/>
</dbReference>
<dbReference type="GO" id="GO:0008808">
    <property type="term" value="F:cardiolipin synthase activity"/>
    <property type="evidence" value="ECO:0007669"/>
    <property type="project" value="UniProtKB-UniRule"/>
</dbReference>
<evidence type="ECO:0000256" key="10">
    <source>
        <dbReference type="ARBA" id="ARBA00023136"/>
    </source>
</evidence>
<keyword evidence="8" id="KW-0677">Repeat</keyword>
<dbReference type="NCBIfam" id="TIGR04265">
    <property type="entry name" value="bac_cardiolipin"/>
    <property type="match status" value="1"/>
</dbReference>
<keyword evidence="7 12" id="KW-0812">Transmembrane</keyword>
<dbReference type="AlphaFoldDB" id="A0A2K8KD49"/>
<dbReference type="EMBL" id="CP024899">
    <property type="protein sequence ID" value="ATX67377.1"/>
    <property type="molecule type" value="Genomic_DNA"/>
</dbReference>
<dbReference type="KEGG" id="rbg:BG454_17455"/>
<keyword evidence="9 12" id="KW-1133">Transmembrane helix</keyword>
<dbReference type="SUPFAM" id="SSF56024">
    <property type="entry name" value="Phospholipase D/nuclease"/>
    <property type="match status" value="2"/>
</dbReference>
<dbReference type="SMART" id="SM00155">
    <property type="entry name" value="PLDc"/>
    <property type="match status" value="2"/>
</dbReference>
<gene>
    <name evidence="14" type="primary">cls</name>
    <name evidence="14" type="ORF">BG454_17455</name>
</gene>
<evidence type="ECO:0000256" key="8">
    <source>
        <dbReference type="ARBA" id="ARBA00022737"/>
    </source>
</evidence>
<accession>A0A2K8KD49</accession>
<evidence type="ECO:0000256" key="11">
    <source>
        <dbReference type="NCBIfam" id="TIGR04265"/>
    </source>
</evidence>
<evidence type="ECO:0000256" key="3">
    <source>
        <dbReference type="ARBA" id="ARBA00004613"/>
    </source>
</evidence>
<feature type="domain" description="PLD phosphodiesterase" evidence="13">
    <location>
        <begin position="388"/>
        <end position="415"/>
    </location>
</feature>
<organism evidence="14 15">
    <name type="scientific">Roseinatronobacter bogoriensis subsp. barguzinensis</name>
    <dbReference type="NCBI Taxonomy" id="441209"/>
    <lineage>
        <taxon>Bacteria</taxon>
        <taxon>Pseudomonadati</taxon>
        <taxon>Pseudomonadota</taxon>
        <taxon>Alphaproteobacteria</taxon>
        <taxon>Rhodobacterales</taxon>
        <taxon>Paracoccaceae</taxon>
        <taxon>Roseinatronobacter</taxon>
    </lineage>
</organism>
<feature type="domain" description="PLD phosphodiesterase" evidence="13">
    <location>
        <begin position="211"/>
        <end position="238"/>
    </location>
</feature>
<dbReference type="STRING" id="441209.GCA_001870665_03279"/>
<keyword evidence="4" id="KW-1003">Cell membrane</keyword>
<sequence length="475" mass="51943">MAGATVVLVVVLQVSFIIRALLRAGLTPTARLAWVTVISALPGVGIAAYFLFGEIRLERAKRERMREVRNQLLAAQASSPDLPLTLQGPARPSFAAGHATSGFLPVAGNRLTLLPEGDEMMEDMFTAIDGAQDHVHVLFYIWLPDATGTRMADCLCRAARRGVACRVLVDDHGARHLIRSPLWRRMQGAGVALERAAPVGNPLVSLLLRRLDLRNHRKIVVVDNCTSWVGSRNCADAAFAIKPRFAPWVDILMRLEGPVVRQQQAVFLHDWMTHHSEDLSALLSADATDPNAGSVITQVIASGPDDVYTTPSDALRAMTYAATERLLLTTPYYVPDQALHTALCSAAERGVQVDLILPARNDSLIVGAASESLYPDLLRAGVRIHLFRDGLIHSKIVTVDGLFGMIGTANLDHRSFDLNYENSLLFQCCEVTAALDARQQSYINRARTISGADVLKWSTLRRLRNNTVALASPLL</sequence>
<evidence type="ECO:0000256" key="9">
    <source>
        <dbReference type="ARBA" id="ARBA00022989"/>
    </source>
</evidence>
<dbReference type="EC" id="2.7.8.-" evidence="11"/>
<keyword evidence="15" id="KW-1185">Reference proteome</keyword>
<dbReference type="InterPro" id="IPR001736">
    <property type="entry name" value="PLipase_D/transphosphatidylase"/>
</dbReference>
<feature type="transmembrane region" description="Helical" evidence="12">
    <location>
        <begin position="32"/>
        <end position="52"/>
    </location>
</feature>
<dbReference type="RefSeq" id="WP_071482347.1">
    <property type="nucleotide sequence ID" value="NZ_CP024899.1"/>
</dbReference>
<dbReference type="PANTHER" id="PTHR21248:SF22">
    <property type="entry name" value="PHOSPHOLIPASE D"/>
    <property type="match status" value="1"/>
</dbReference>
<proteinExistence type="predicted"/>
<keyword evidence="6" id="KW-0808">Transferase</keyword>
<name>A0A2K8KD49_9RHOB</name>
<dbReference type="GO" id="GO:0032049">
    <property type="term" value="P:cardiolipin biosynthetic process"/>
    <property type="evidence" value="ECO:0007669"/>
    <property type="project" value="UniProtKB-UniRule"/>
</dbReference>